<sequence>MQLACCSPNQVIFVTVLNALVNLVKLDVACKLFQDMHTSNFVAWNTMISGHDKRSHHKEALEFFLKIRKCGIKSSRSMMTAHHVIKWWKKKQKVQNKLKRREEEVLGVPLGAWAWHAKLKF</sequence>
<feature type="repeat" description="PPR" evidence="3">
    <location>
        <begin position="40"/>
        <end position="74"/>
    </location>
</feature>
<evidence type="ECO:0000313" key="5">
    <source>
        <dbReference type="Proteomes" id="UP000289738"/>
    </source>
</evidence>
<proteinExistence type="inferred from homology"/>
<evidence type="ECO:0000256" key="3">
    <source>
        <dbReference type="PROSITE-ProRule" id="PRU00708"/>
    </source>
</evidence>
<name>A0A445BKW0_ARAHY</name>
<dbReference type="PROSITE" id="PS51375">
    <property type="entry name" value="PPR"/>
    <property type="match status" value="1"/>
</dbReference>
<keyword evidence="2" id="KW-0677">Repeat</keyword>
<dbReference type="STRING" id="3818.A0A445BKW0"/>
<reference evidence="4 5" key="1">
    <citation type="submission" date="2019-01" db="EMBL/GenBank/DDBJ databases">
        <title>Sequencing of cultivated peanut Arachis hypogaea provides insights into genome evolution and oil improvement.</title>
        <authorList>
            <person name="Chen X."/>
        </authorList>
    </citation>
    <scope>NUCLEOTIDE SEQUENCE [LARGE SCALE GENOMIC DNA]</scope>
    <source>
        <strain evidence="5">cv. Fuhuasheng</strain>
        <tissue evidence="4">Leaves</tissue>
    </source>
</reference>
<dbReference type="InterPro" id="IPR011990">
    <property type="entry name" value="TPR-like_helical_dom_sf"/>
</dbReference>
<organism evidence="4 5">
    <name type="scientific">Arachis hypogaea</name>
    <name type="common">Peanut</name>
    <dbReference type="NCBI Taxonomy" id="3818"/>
    <lineage>
        <taxon>Eukaryota</taxon>
        <taxon>Viridiplantae</taxon>
        <taxon>Streptophyta</taxon>
        <taxon>Embryophyta</taxon>
        <taxon>Tracheophyta</taxon>
        <taxon>Spermatophyta</taxon>
        <taxon>Magnoliopsida</taxon>
        <taxon>eudicotyledons</taxon>
        <taxon>Gunneridae</taxon>
        <taxon>Pentapetalae</taxon>
        <taxon>rosids</taxon>
        <taxon>fabids</taxon>
        <taxon>Fabales</taxon>
        <taxon>Fabaceae</taxon>
        <taxon>Papilionoideae</taxon>
        <taxon>50 kb inversion clade</taxon>
        <taxon>dalbergioids sensu lato</taxon>
        <taxon>Dalbergieae</taxon>
        <taxon>Pterocarpus clade</taxon>
        <taxon>Arachis</taxon>
    </lineage>
</organism>
<dbReference type="Proteomes" id="UP000289738">
    <property type="component" value="Chromosome A09"/>
</dbReference>
<dbReference type="InterPro" id="IPR002885">
    <property type="entry name" value="PPR_rpt"/>
</dbReference>
<dbReference type="AlphaFoldDB" id="A0A445BKW0"/>
<comment type="similarity">
    <text evidence="1">Belongs to the PPR family. P subfamily.</text>
</comment>
<gene>
    <name evidence="4" type="ORF">Ahy_A09g044828</name>
</gene>
<comment type="caution">
    <text evidence="4">The sequence shown here is derived from an EMBL/GenBank/DDBJ whole genome shotgun (WGS) entry which is preliminary data.</text>
</comment>
<protein>
    <recommendedName>
        <fullName evidence="6">Pentatricopeptide repeat-containing protein</fullName>
    </recommendedName>
</protein>
<keyword evidence="5" id="KW-1185">Reference proteome</keyword>
<evidence type="ECO:0000256" key="2">
    <source>
        <dbReference type="ARBA" id="ARBA00022737"/>
    </source>
</evidence>
<dbReference type="EMBL" id="SDMP01000009">
    <property type="protein sequence ID" value="RYR39323.1"/>
    <property type="molecule type" value="Genomic_DNA"/>
</dbReference>
<evidence type="ECO:0000256" key="1">
    <source>
        <dbReference type="ARBA" id="ARBA00007626"/>
    </source>
</evidence>
<dbReference type="PANTHER" id="PTHR47936">
    <property type="entry name" value="PPR_LONG DOMAIN-CONTAINING PROTEIN"/>
    <property type="match status" value="1"/>
</dbReference>
<dbReference type="NCBIfam" id="TIGR00756">
    <property type="entry name" value="PPR"/>
    <property type="match status" value="1"/>
</dbReference>
<accession>A0A445BKW0</accession>
<dbReference type="Pfam" id="PF01535">
    <property type="entry name" value="PPR"/>
    <property type="match status" value="2"/>
</dbReference>
<evidence type="ECO:0000313" key="4">
    <source>
        <dbReference type="EMBL" id="RYR39323.1"/>
    </source>
</evidence>
<dbReference type="Gene3D" id="1.25.40.10">
    <property type="entry name" value="Tetratricopeptide repeat domain"/>
    <property type="match status" value="1"/>
</dbReference>
<dbReference type="PANTHER" id="PTHR47936:SF1">
    <property type="entry name" value="PENTATRICOPEPTIDE REPEAT-CONTAINING PROTEIN GUN1, CHLOROPLASTIC"/>
    <property type="match status" value="1"/>
</dbReference>
<evidence type="ECO:0008006" key="6">
    <source>
        <dbReference type="Google" id="ProtNLM"/>
    </source>
</evidence>